<feature type="transmembrane region" description="Helical" evidence="5">
    <location>
        <begin position="181"/>
        <end position="199"/>
    </location>
</feature>
<dbReference type="InterPro" id="IPR051533">
    <property type="entry name" value="WaaL-like"/>
</dbReference>
<dbReference type="OrthoDB" id="5596698at2"/>
<dbReference type="Pfam" id="PF04932">
    <property type="entry name" value="Wzy_C"/>
    <property type="match status" value="1"/>
</dbReference>
<feature type="transmembrane region" description="Helical" evidence="5">
    <location>
        <begin position="414"/>
        <end position="433"/>
    </location>
</feature>
<dbReference type="EMBL" id="RHXB01000013">
    <property type="protein sequence ID" value="RSE23485.1"/>
    <property type="molecule type" value="Genomic_DNA"/>
</dbReference>
<feature type="transmembrane region" description="Helical" evidence="5">
    <location>
        <begin position="151"/>
        <end position="174"/>
    </location>
</feature>
<dbReference type="InterPro" id="IPR021797">
    <property type="entry name" value="Wzy_C_2"/>
</dbReference>
<comment type="subcellular location">
    <subcellularLocation>
        <location evidence="1">Membrane</location>
        <topology evidence="1">Multi-pass membrane protein</topology>
    </subcellularLocation>
</comment>
<evidence type="ECO:0000313" key="10">
    <source>
        <dbReference type="Proteomes" id="UP000275331"/>
    </source>
</evidence>
<sequence length="535" mass="60958">MRSLFLFLALCLMGMYIPGSGGSGVALPYNLLLIGWSGLVLLTLTFIKKSHALRAERQPLVTIGCLLLLLPWLIQARGNPGVWGLLAALILWLWLLLQSFGPQQKQWILSAIFVLAICQCAISIIQVFFPALAVRWFEFDWLRNHGRPYGIFQQVNLLASFLATGLGCGFLLLMRETRRRYTSALIAGLGLLAFCLTLSQSRAGAIGAGSIVAILIVIQGWKIPRRIVIAIAAMAFCVAAGWYITHHVQIWVNGQPYLLAREYGTSTHERWHILTISWQMILQKPWFGWGYGTFEYQFSRYVLAHPELPYTYSSIVTHPHNELIYAWFQGGITAVTGVMTLFFGWMVMVIRAMRRSRLAVGYTMLIVPLLVHLNLEYPFYQSFIHLTLFIVLLRLGCAEIAQPETRAALYPSRVGYVVSGMALLAFSVTGLYANRQLTTLERNGFSGFPVPAPWYFASQFERADFDAMVARLIRYNQSRDESELDRFMQQAQRWSLLHNDKNVWLSMMMIARYRGETEKALQMQALYRRLFPLQQ</sequence>
<feature type="transmembrane region" description="Helical" evidence="5">
    <location>
        <begin position="82"/>
        <end position="100"/>
    </location>
</feature>
<evidence type="ECO:0000256" key="3">
    <source>
        <dbReference type="ARBA" id="ARBA00022989"/>
    </source>
</evidence>
<dbReference type="Pfam" id="PF11846">
    <property type="entry name" value="Wzy_C_2"/>
    <property type="match status" value="1"/>
</dbReference>
<organism evidence="9 10">
    <name type="scientific">Atlantibacter subterraneus</name>
    <dbReference type="NCBI Taxonomy" id="255519"/>
    <lineage>
        <taxon>Bacteria</taxon>
        <taxon>Pseudomonadati</taxon>
        <taxon>Pseudomonadota</taxon>
        <taxon>Gammaproteobacteria</taxon>
        <taxon>Enterobacterales</taxon>
        <taxon>Enterobacteriaceae</taxon>
        <taxon>Atlantibacter</taxon>
    </lineage>
</organism>
<feature type="transmembrane region" description="Helical" evidence="5">
    <location>
        <begin position="383"/>
        <end position="402"/>
    </location>
</feature>
<evidence type="ECO:0000259" key="7">
    <source>
        <dbReference type="Pfam" id="PF11846"/>
    </source>
</evidence>
<dbReference type="InterPro" id="IPR007016">
    <property type="entry name" value="O-antigen_ligase-rel_domated"/>
</dbReference>
<feature type="domain" description="Protein glycosylation ligase" evidence="8">
    <location>
        <begin position="148"/>
        <end position="166"/>
    </location>
</feature>
<evidence type="ECO:0000259" key="6">
    <source>
        <dbReference type="Pfam" id="PF04932"/>
    </source>
</evidence>
<feature type="transmembrane region" description="Helical" evidence="5">
    <location>
        <begin position="228"/>
        <end position="245"/>
    </location>
</feature>
<keyword evidence="3 5" id="KW-1133">Transmembrane helix</keyword>
<accession>A0A427USC8</accession>
<feature type="transmembrane region" description="Helical" evidence="5">
    <location>
        <begin position="359"/>
        <end position="377"/>
    </location>
</feature>
<gene>
    <name evidence="9" type="ORF">EGT71_17985</name>
</gene>
<evidence type="ECO:0000256" key="5">
    <source>
        <dbReference type="SAM" id="Phobius"/>
    </source>
</evidence>
<feature type="domain" description="O-antigen ligase-related" evidence="6">
    <location>
        <begin position="188"/>
        <end position="335"/>
    </location>
</feature>
<keyword evidence="2 5" id="KW-0812">Transmembrane</keyword>
<feature type="transmembrane region" description="Helical" evidence="5">
    <location>
        <begin position="107"/>
        <end position="131"/>
    </location>
</feature>
<name>A0A427USC8_9ENTR</name>
<dbReference type="Proteomes" id="UP000275331">
    <property type="component" value="Unassembled WGS sequence"/>
</dbReference>
<keyword evidence="9" id="KW-0436">Ligase</keyword>
<proteinExistence type="predicted"/>
<feature type="transmembrane region" description="Helical" evidence="5">
    <location>
        <begin position="324"/>
        <end position="347"/>
    </location>
</feature>
<feature type="transmembrane region" description="Helical" evidence="5">
    <location>
        <begin position="59"/>
        <end position="76"/>
    </location>
</feature>
<evidence type="ECO:0000256" key="2">
    <source>
        <dbReference type="ARBA" id="ARBA00022692"/>
    </source>
</evidence>
<dbReference type="GO" id="GO:0016020">
    <property type="term" value="C:membrane"/>
    <property type="evidence" value="ECO:0007669"/>
    <property type="project" value="UniProtKB-SubCell"/>
</dbReference>
<dbReference type="InterPro" id="IPR031726">
    <property type="entry name" value="PglL_A"/>
</dbReference>
<evidence type="ECO:0000256" key="4">
    <source>
        <dbReference type="ARBA" id="ARBA00023136"/>
    </source>
</evidence>
<dbReference type="GO" id="GO:0016874">
    <property type="term" value="F:ligase activity"/>
    <property type="evidence" value="ECO:0007669"/>
    <property type="project" value="UniProtKB-KW"/>
</dbReference>
<evidence type="ECO:0000259" key="8">
    <source>
        <dbReference type="Pfam" id="PF15864"/>
    </source>
</evidence>
<protein>
    <submittedName>
        <fullName evidence="9">O-antigen ligase family protein</fullName>
    </submittedName>
</protein>
<dbReference type="PANTHER" id="PTHR37422:SF13">
    <property type="entry name" value="LIPOPOLYSACCHARIDE BIOSYNTHESIS PROTEIN PA4999-RELATED"/>
    <property type="match status" value="1"/>
</dbReference>
<feature type="transmembrane region" description="Helical" evidence="5">
    <location>
        <begin position="205"/>
        <end position="221"/>
    </location>
</feature>
<comment type="caution">
    <text evidence="9">The sequence shown here is derived from an EMBL/GenBank/DDBJ whole genome shotgun (WGS) entry which is preliminary data.</text>
</comment>
<feature type="domain" description="Virulence factor membrane-bound polymerase C-terminal" evidence="7">
    <location>
        <begin position="365"/>
        <end position="534"/>
    </location>
</feature>
<feature type="transmembrane region" description="Helical" evidence="5">
    <location>
        <begin position="29"/>
        <end position="47"/>
    </location>
</feature>
<dbReference type="AlphaFoldDB" id="A0A427USC8"/>
<dbReference type="PANTHER" id="PTHR37422">
    <property type="entry name" value="TEICHURONIC ACID BIOSYNTHESIS PROTEIN TUAE"/>
    <property type="match status" value="1"/>
</dbReference>
<evidence type="ECO:0000256" key="1">
    <source>
        <dbReference type="ARBA" id="ARBA00004141"/>
    </source>
</evidence>
<dbReference type="Pfam" id="PF15864">
    <property type="entry name" value="PglL_A"/>
    <property type="match status" value="1"/>
</dbReference>
<evidence type="ECO:0000313" key="9">
    <source>
        <dbReference type="EMBL" id="RSE23485.1"/>
    </source>
</evidence>
<reference evidence="9 10" key="1">
    <citation type="submission" date="2018-10" db="EMBL/GenBank/DDBJ databases">
        <title>Transmission dynamics of multidrug resistant bacteria on intensive care unit surfaces.</title>
        <authorList>
            <person name="D'Souza A.W."/>
            <person name="Potter R.F."/>
            <person name="Wallace M."/>
            <person name="Shupe A."/>
            <person name="Patel S."/>
            <person name="Sun S."/>
            <person name="Gul D."/>
            <person name="Kwon J.H."/>
            <person name="Andleeb S."/>
            <person name="Burnham C.-A.D."/>
            <person name="Dantas G."/>
        </authorList>
    </citation>
    <scope>NUCLEOTIDE SEQUENCE [LARGE SCALE GENOMIC DNA]</scope>
    <source>
        <strain evidence="9 10">AS_373</strain>
    </source>
</reference>
<keyword evidence="4 5" id="KW-0472">Membrane</keyword>